<organism evidence="1 2">
    <name type="scientific">Scortum barcoo</name>
    <name type="common">barcoo grunter</name>
    <dbReference type="NCBI Taxonomy" id="214431"/>
    <lineage>
        <taxon>Eukaryota</taxon>
        <taxon>Metazoa</taxon>
        <taxon>Chordata</taxon>
        <taxon>Craniata</taxon>
        <taxon>Vertebrata</taxon>
        <taxon>Euteleostomi</taxon>
        <taxon>Actinopterygii</taxon>
        <taxon>Neopterygii</taxon>
        <taxon>Teleostei</taxon>
        <taxon>Neoteleostei</taxon>
        <taxon>Acanthomorphata</taxon>
        <taxon>Eupercaria</taxon>
        <taxon>Centrarchiformes</taxon>
        <taxon>Terapontoidei</taxon>
        <taxon>Terapontidae</taxon>
        <taxon>Scortum</taxon>
    </lineage>
</organism>
<gene>
    <name evidence="1" type="ORF">L3Q82_005400</name>
</gene>
<evidence type="ECO:0000313" key="1">
    <source>
        <dbReference type="EMBL" id="KAI3352446.1"/>
    </source>
</evidence>
<sequence length="1894" mass="204892">MRTARRAGEPRTQGEKRKLAPWCPAVSQQAVMTCPVRRELISGFGAGDAARADRCRRRTQWGPVDSPPALRWRSGCVSGVTQQLLQHVETNANEPKWEESCFRVTPTPCDFSADTQRALEAVERLQAKLKERGEAPTQEKLSLLKTVLQSPLFHHILSLQQAQRKPPAKGRGISKSVSMNCGPCQGVALGLKTLSHSDSYTWAMENRRPSTARSVHRDNSISSLGSQDLSLWDIYPDNCIRSESQYCTPPRISRTMSMGRNLSAIAHERRHVEMIELINDGKGLGFGIIGGRSTGVMVKTILPGGAAGRDKRLRSGDQILRIGDTDLAGMNSEQVAQVLRNAGSKVKLLIARDVTKENHLSSPVLSQDSLDDKLSDLNDDYEFSVQFTKNSRGMGFTISSYIGDLNSVYSAGVIVKSIVKGSTVDQDGRIHIGDIILSVDGVSLQGCSEQRAMEVLRRTGPLVRLRLLRKAVRLSHILPPVPPLQPLRHSHSFHEGNPYRVGLNKIQETGICSLREISRRAAYANRRPRHDSRNGVKLTIAEEEDLRKRWQHAVGQRYEVIVCQLERFSETSGLGISLEARAGHHYLCSVLPEGPIGQSGKILTGDQILELCFIRSCHCMFAWCCSRIVPPVIPDSDEEDDDEVRLTLKELLAEFNDKLDQGCVIPCPTAEDITKRGVPPMSPPLAMWEREAQVVELEKGESGLGFSILDYQDPEDATKTVLVIRSLVSGGVADQDGRLLPGDRLMFVNETDLEGSSLDYAVHVLKSTGYGPVRIGVAKPLPLELCGGLTPISERSTRASCDDTDSHTQVSLLTEAGEPNTNTYNSEDNSITQPCYTTTENQLRQRFGTMEDADKQEAPPLPPRTSFERTITVVRGNRSLGMFSVFLVVIMSWDVSVSAIKDGSGMLVRSVVQGGSVSQDGRLGVGDAILAINGEPTSNLTNARARAMLRRHSVIGPEMSITYVPAHQVDEHRLRLCLPTLASIATHSASSSPTPPANSPEPASAPARSPGPVRASSTLKPSASVKFKAAAPDPEVVRASVSFRAPFRGPAKGPTITPAPDSSWQIPKFLPHKKEEEEREDGKIVNEKKDKGGADGKAPKLEVEIKVDGKQEGEEQLHSHTTVSWDPPRSVRLTRAPGQSLGISIMGGRGMGRRLSSGEMMRGVFIKHISPDSPAAHNGTLRTGDRILEVSGVDLRDASHEQAVEAIRRGGDSVVFLVQSGQQRPQSPMLTNHERLTPTPQYNSHSSKVPSPTSDGRDRRSPRTATTPVTATADDEEDDTGRKKMLQRYGSLSGKLHMIELEKDPAVHGLGVSLTGNKDGSRARMSVYVEAIDPQGPAGLDGRIWVGDELLEINGQILYGRSHQNASTIINNAPSKVKIILIRNKTALSQMAQGSRTEAEDTVDSQTDSAECGGLSRDMQHIILPQDHVGLGLCLAQDESKDGVVVTSLSQHGTAFKDGRIKVGDRIIAVGDEPVAGLSVEKVSSLILKHRVTLTAPPPSLDLPPLLPHGPPPRRSDWPGSAPTPPDPLSCPVVAGRETSIEICKGNLGLGLSIVGGYDTLLGAVIIHEVNNGGAAQRDGRLQAGDQILEVNGIDLRQATHDEAIGVLRLTTQRVHLRVFRHQEAYREEDLWDVFSLELRPRPGEGLGFTTVGKSNDTGIFVSDIIRGGVADTDGRLLLGDQILSINGEDVRAASQEHAQMLLQGCSGAVHLEVARFKAGLQYSQRSQGPCDSLGITVAGGVGSPHDNVPLFIATMDTNGLAAKTQQLQTGDRILSINDVSTEGMTNVQAGALLKNATGSIHLQRAACTHTVTLERGSSGLGFSIVGGFGSPHGDLPIYIKTVFNKGAAIEDGRLKRGDQIIAVNGHCLEGVTHAEAVDILKKTKGTVVLTVLS</sequence>
<reference evidence="1" key="1">
    <citation type="submission" date="2022-04" db="EMBL/GenBank/DDBJ databases">
        <title>Jade perch genome.</title>
        <authorList>
            <person name="Chao B."/>
        </authorList>
    </citation>
    <scope>NUCLEOTIDE SEQUENCE</scope>
    <source>
        <strain evidence="1">CB-2022</strain>
    </source>
</reference>
<name>A0ACB8VAG6_9TELE</name>
<accession>A0ACB8VAG6</accession>
<dbReference type="EMBL" id="CM041553">
    <property type="protein sequence ID" value="KAI3352446.1"/>
    <property type="molecule type" value="Genomic_DNA"/>
</dbReference>
<keyword evidence="2" id="KW-1185">Reference proteome</keyword>
<protein>
    <submittedName>
        <fullName evidence="1">Uncharacterized protein</fullName>
    </submittedName>
</protein>
<evidence type="ECO:0000313" key="2">
    <source>
        <dbReference type="Proteomes" id="UP000831701"/>
    </source>
</evidence>
<comment type="caution">
    <text evidence="1">The sequence shown here is derived from an EMBL/GenBank/DDBJ whole genome shotgun (WGS) entry which is preliminary data.</text>
</comment>
<proteinExistence type="predicted"/>
<dbReference type="Proteomes" id="UP000831701">
    <property type="component" value="Chromosome 23"/>
</dbReference>